<name>A0AAV5SK79_9BILA</name>
<evidence type="ECO:0000313" key="1">
    <source>
        <dbReference type="EMBL" id="GMS80061.1"/>
    </source>
</evidence>
<gene>
    <name evidence="1" type="ORF">PENTCL1PPCAC_2236</name>
</gene>
<feature type="non-terminal residue" evidence="1">
    <location>
        <position position="1"/>
    </location>
</feature>
<accession>A0AAV5SK79</accession>
<proteinExistence type="predicted"/>
<dbReference type="EMBL" id="BTSX01000001">
    <property type="protein sequence ID" value="GMS80061.1"/>
    <property type="molecule type" value="Genomic_DNA"/>
</dbReference>
<sequence>APRSIDYVEFEIPALDFRSNKTMNCLMNLLEIYSGLHEHTGNKIHWLCQSTMTGTTVRTNAPSALVVFTLRAVTS</sequence>
<reference evidence="1" key="1">
    <citation type="submission" date="2023-10" db="EMBL/GenBank/DDBJ databases">
        <title>Genome assembly of Pristionchus species.</title>
        <authorList>
            <person name="Yoshida K."/>
            <person name="Sommer R.J."/>
        </authorList>
    </citation>
    <scope>NUCLEOTIDE SEQUENCE</scope>
    <source>
        <strain evidence="1">RS0144</strain>
    </source>
</reference>
<organism evidence="1 2">
    <name type="scientific">Pristionchus entomophagus</name>
    <dbReference type="NCBI Taxonomy" id="358040"/>
    <lineage>
        <taxon>Eukaryota</taxon>
        <taxon>Metazoa</taxon>
        <taxon>Ecdysozoa</taxon>
        <taxon>Nematoda</taxon>
        <taxon>Chromadorea</taxon>
        <taxon>Rhabditida</taxon>
        <taxon>Rhabditina</taxon>
        <taxon>Diplogasteromorpha</taxon>
        <taxon>Diplogasteroidea</taxon>
        <taxon>Neodiplogasteridae</taxon>
        <taxon>Pristionchus</taxon>
    </lineage>
</organism>
<dbReference type="Proteomes" id="UP001432027">
    <property type="component" value="Unassembled WGS sequence"/>
</dbReference>
<keyword evidence="2" id="KW-1185">Reference proteome</keyword>
<comment type="caution">
    <text evidence="1">The sequence shown here is derived from an EMBL/GenBank/DDBJ whole genome shotgun (WGS) entry which is preliminary data.</text>
</comment>
<protein>
    <submittedName>
        <fullName evidence="1">Uncharacterized protein</fullName>
    </submittedName>
</protein>
<dbReference type="AlphaFoldDB" id="A0AAV5SK79"/>
<feature type="non-terminal residue" evidence="1">
    <location>
        <position position="75"/>
    </location>
</feature>
<evidence type="ECO:0000313" key="2">
    <source>
        <dbReference type="Proteomes" id="UP001432027"/>
    </source>
</evidence>